<evidence type="ECO:0000256" key="2">
    <source>
        <dbReference type="ARBA" id="ARBA00023157"/>
    </source>
</evidence>
<evidence type="ECO:0000256" key="1">
    <source>
        <dbReference type="ARBA" id="ARBA00022729"/>
    </source>
</evidence>
<evidence type="ECO:0000256" key="5">
    <source>
        <dbReference type="SAM" id="SignalP"/>
    </source>
</evidence>
<dbReference type="GeneTree" id="ENSGT00940000167365"/>
<evidence type="ECO:0000313" key="8">
    <source>
        <dbReference type="Ensembl" id="ENSSMAP00000068052.1"/>
    </source>
</evidence>
<feature type="chain" id="PRO_5034086737" evidence="5">
    <location>
        <begin position="28"/>
        <end position="412"/>
    </location>
</feature>
<comment type="caution">
    <text evidence="3">Lacks conserved residue(s) required for the propagation of feature annotation.</text>
</comment>
<dbReference type="Proteomes" id="UP000694558">
    <property type="component" value="Chromosome 10"/>
</dbReference>
<reference evidence="8" key="2">
    <citation type="submission" date="2025-08" db="UniProtKB">
        <authorList>
            <consortium name="Ensembl"/>
        </authorList>
    </citation>
    <scope>IDENTIFICATION</scope>
</reference>
<keyword evidence="4" id="KW-0812">Transmembrane</keyword>
<dbReference type="Ensembl" id="ENSSMAT00000058761.1">
    <property type="protein sequence ID" value="ENSSMAP00000068052.1"/>
    <property type="gene ID" value="ENSSMAG00000012303.2"/>
</dbReference>
<keyword evidence="4" id="KW-1133">Transmembrane helix</keyword>
<keyword evidence="4" id="KW-0472">Membrane</keyword>
<reference evidence="8" key="1">
    <citation type="submission" date="2023-05" db="EMBL/GenBank/DDBJ databases">
        <title>High-quality long-read genome of Scophthalmus maximus.</title>
        <authorList>
            <person name="Lien S."/>
            <person name="Martinez P."/>
        </authorList>
    </citation>
    <scope>NUCLEOTIDE SEQUENCE [LARGE SCALE GENOMIC DNA]</scope>
</reference>
<dbReference type="Gene3D" id="2.60.40.4100">
    <property type="entry name" value="Zona pellucida, ZP-C domain"/>
    <property type="match status" value="1"/>
</dbReference>
<feature type="domain" description="EGF-like" evidence="6">
    <location>
        <begin position="25"/>
        <end position="61"/>
    </location>
</feature>
<gene>
    <name evidence="8" type="primary">zpd</name>
</gene>
<feature type="signal peptide" evidence="5">
    <location>
        <begin position="1"/>
        <end position="27"/>
    </location>
</feature>
<dbReference type="PROSITE" id="PS00022">
    <property type="entry name" value="EGF_1"/>
    <property type="match status" value="1"/>
</dbReference>
<dbReference type="Gene3D" id="2.60.40.3210">
    <property type="entry name" value="Zona pellucida, ZP-N domain"/>
    <property type="match status" value="1"/>
</dbReference>
<dbReference type="InterPro" id="IPR000742">
    <property type="entry name" value="EGF"/>
</dbReference>
<evidence type="ECO:0000313" key="9">
    <source>
        <dbReference type="Proteomes" id="UP000694558"/>
    </source>
</evidence>
<dbReference type="PROSITE" id="PS50026">
    <property type="entry name" value="EGF_3"/>
    <property type="match status" value="1"/>
</dbReference>
<dbReference type="PROSITE" id="PS01186">
    <property type="entry name" value="EGF_2"/>
    <property type="match status" value="1"/>
</dbReference>
<proteinExistence type="predicted"/>
<feature type="disulfide bond" evidence="3">
    <location>
        <begin position="51"/>
        <end position="60"/>
    </location>
</feature>
<dbReference type="SMART" id="SM00241">
    <property type="entry name" value="ZP"/>
    <property type="match status" value="1"/>
</dbReference>
<keyword evidence="2 3" id="KW-1015">Disulfide bond</keyword>
<evidence type="ECO:0000259" key="6">
    <source>
        <dbReference type="PROSITE" id="PS50026"/>
    </source>
</evidence>
<accession>A0A8D3E8E3</accession>
<keyword evidence="1 5" id="KW-0732">Signal</keyword>
<feature type="transmembrane region" description="Helical" evidence="4">
    <location>
        <begin position="364"/>
        <end position="388"/>
    </location>
</feature>
<evidence type="ECO:0000256" key="4">
    <source>
        <dbReference type="SAM" id="Phobius"/>
    </source>
</evidence>
<evidence type="ECO:0000256" key="3">
    <source>
        <dbReference type="PROSITE-ProRule" id="PRU00076"/>
    </source>
</evidence>
<dbReference type="PANTHER" id="PTHR14002:SF53">
    <property type="entry name" value="UROMODULIN"/>
    <property type="match status" value="1"/>
</dbReference>
<dbReference type="PROSITE" id="PS51034">
    <property type="entry name" value="ZP_2"/>
    <property type="match status" value="1"/>
</dbReference>
<organism evidence="8 9">
    <name type="scientific">Scophthalmus maximus</name>
    <name type="common">Turbot</name>
    <name type="synonym">Psetta maxima</name>
    <dbReference type="NCBI Taxonomy" id="52904"/>
    <lineage>
        <taxon>Eukaryota</taxon>
        <taxon>Metazoa</taxon>
        <taxon>Chordata</taxon>
        <taxon>Craniata</taxon>
        <taxon>Vertebrata</taxon>
        <taxon>Euteleostomi</taxon>
        <taxon>Actinopterygii</taxon>
        <taxon>Neopterygii</taxon>
        <taxon>Teleostei</taxon>
        <taxon>Neoteleostei</taxon>
        <taxon>Acanthomorphata</taxon>
        <taxon>Carangaria</taxon>
        <taxon>Pleuronectiformes</taxon>
        <taxon>Pleuronectoidei</taxon>
        <taxon>Scophthalmidae</taxon>
        <taxon>Scophthalmus</taxon>
    </lineage>
</organism>
<dbReference type="Pfam" id="PF00100">
    <property type="entry name" value="Zona_pellucida"/>
    <property type="match status" value="1"/>
</dbReference>
<name>A0A8D3E8E3_SCOMX</name>
<keyword evidence="3" id="KW-0245">EGF-like domain</keyword>
<sequence length="412" mass="46491">MNQSILSKQLHVVLVLLLGLSRLGVDGICSVEKCTDRTRCVLSRDQRRCKCTVGFYGDQCEKNGQIKVMCGRNYIAIRVMEDFFKYYKVPLESLHLPNKSCRARKELVDGVSYYMSTIPKEKYLTCGGRPMETNFTHISYSLSLLTDPRVIGNIIRDPVIKIDYTCVFPYVRSVSLPFPVVPFSSEMVLRVDELDAVIQLMLYKDHTYTKAFTSSPTIELQDKVYVEVAVTEPADFFLLRINECWATQSPKPNSTVGSVHTLLLNGCVNDNTVSFLNVSEGQSGRNGESSTIRYSFDMFRFTSEPNSFYLHCTVQLCEPDDFQSCKPICNSITKREAVRAEPMQGLLSYGPIRIEMPEPHQSNILMTVVLPVAGVWTVGFFLSILIVVAKAGSRRLTQASSTDVKKLLLQRE</sequence>
<dbReference type="InterPro" id="IPR055355">
    <property type="entry name" value="ZP-C"/>
</dbReference>
<dbReference type="PANTHER" id="PTHR14002">
    <property type="entry name" value="ENDOGLIN/TGF-BETA RECEPTOR TYPE III"/>
    <property type="match status" value="1"/>
</dbReference>
<dbReference type="InterPro" id="IPR001507">
    <property type="entry name" value="ZP_dom"/>
</dbReference>
<dbReference type="InterPro" id="IPR042235">
    <property type="entry name" value="ZP-C_dom"/>
</dbReference>
<protein>
    <submittedName>
        <fullName evidence="8">Zona pellucida glycoprotein d</fullName>
    </submittedName>
</protein>
<evidence type="ECO:0000259" key="7">
    <source>
        <dbReference type="PROSITE" id="PS51034"/>
    </source>
</evidence>
<dbReference type="AlphaFoldDB" id="A0A8D3E8E3"/>
<feature type="domain" description="ZP" evidence="7">
    <location>
        <begin position="69"/>
        <end position="336"/>
    </location>
</feature>